<dbReference type="EMBL" id="FNFX01000003">
    <property type="protein sequence ID" value="SDK50763.1"/>
    <property type="molecule type" value="Genomic_DNA"/>
</dbReference>
<sequence length="137" mass="16453">MKKLPKNFRKVNKRCFYVFCPICKEIVLYRRLISHNNSKHLKYSVGHLYKTLHVLLETEPEKWVANIATKKGPLNDAVRKSRIYIDSINENYKKFIFKATQVEIENHPPNQNRRGECHQLFLKLTNRFLINQRKEQL</sequence>
<gene>
    <name evidence="1" type="ORF">SAMN05192566_1445</name>
</gene>
<reference evidence="2" key="1">
    <citation type="submission" date="2016-10" db="EMBL/GenBank/DDBJ databases">
        <authorList>
            <person name="Varghese N."/>
            <person name="Submissions S."/>
        </authorList>
    </citation>
    <scope>NUCLEOTIDE SEQUENCE [LARGE SCALE GENOMIC DNA]</scope>
    <source>
        <strain evidence="2">CBMB127</strain>
    </source>
</reference>
<accession>A0A1G9CGG7</accession>
<keyword evidence="2" id="KW-1185">Reference proteome</keyword>
<organism evidence="1 2">
    <name type="scientific">Methylophilus rhizosphaerae</name>
    <dbReference type="NCBI Taxonomy" id="492660"/>
    <lineage>
        <taxon>Bacteria</taxon>
        <taxon>Pseudomonadati</taxon>
        <taxon>Pseudomonadota</taxon>
        <taxon>Betaproteobacteria</taxon>
        <taxon>Nitrosomonadales</taxon>
        <taxon>Methylophilaceae</taxon>
        <taxon>Methylophilus</taxon>
    </lineage>
</organism>
<name>A0A1G9CGG7_9PROT</name>
<evidence type="ECO:0000313" key="1">
    <source>
        <dbReference type="EMBL" id="SDK50763.1"/>
    </source>
</evidence>
<protein>
    <submittedName>
        <fullName evidence="1">Uncharacterized protein</fullName>
    </submittedName>
</protein>
<evidence type="ECO:0000313" key="2">
    <source>
        <dbReference type="Proteomes" id="UP000198629"/>
    </source>
</evidence>
<dbReference type="AlphaFoldDB" id="A0A1G9CGG7"/>
<proteinExistence type="predicted"/>
<dbReference type="Proteomes" id="UP000198629">
    <property type="component" value="Unassembled WGS sequence"/>
</dbReference>